<feature type="compositionally biased region" description="Basic and acidic residues" evidence="1">
    <location>
        <begin position="1"/>
        <end position="13"/>
    </location>
</feature>
<accession>A0A7S2VZZ5</accession>
<name>A0A7S2VZZ5_9STRA</name>
<dbReference type="AlphaFoldDB" id="A0A7S2VZZ5"/>
<gene>
    <name evidence="2" type="ORF">EANT1437_LOCUS3058</name>
</gene>
<reference evidence="2" key="1">
    <citation type="submission" date="2021-01" db="EMBL/GenBank/DDBJ databases">
        <authorList>
            <person name="Corre E."/>
            <person name="Pelletier E."/>
            <person name="Niang G."/>
            <person name="Scheremetjew M."/>
            <person name="Finn R."/>
            <person name="Kale V."/>
            <person name="Holt S."/>
            <person name="Cochrane G."/>
            <person name="Meng A."/>
            <person name="Brown T."/>
            <person name="Cohen L."/>
        </authorList>
    </citation>
    <scope>NUCLEOTIDE SEQUENCE</scope>
    <source>
        <strain evidence="2">CCMP1452</strain>
    </source>
</reference>
<feature type="compositionally biased region" description="Polar residues" evidence="1">
    <location>
        <begin position="14"/>
        <end position="24"/>
    </location>
</feature>
<organism evidence="2">
    <name type="scientific">Eucampia antarctica</name>
    <dbReference type="NCBI Taxonomy" id="49252"/>
    <lineage>
        <taxon>Eukaryota</taxon>
        <taxon>Sar</taxon>
        <taxon>Stramenopiles</taxon>
        <taxon>Ochrophyta</taxon>
        <taxon>Bacillariophyta</taxon>
        <taxon>Mediophyceae</taxon>
        <taxon>Biddulphiophycidae</taxon>
        <taxon>Hemiaulales</taxon>
        <taxon>Hemiaulaceae</taxon>
        <taxon>Eucampia</taxon>
    </lineage>
</organism>
<feature type="region of interest" description="Disordered" evidence="1">
    <location>
        <begin position="1"/>
        <end position="24"/>
    </location>
</feature>
<proteinExistence type="predicted"/>
<protein>
    <submittedName>
        <fullName evidence="2">Uncharacterized protein</fullName>
    </submittedName>
</protein>
<evidence type="ECO:0000313" key="2">
    <source>
        <dbReference type="EMBL" id="CAD9659256.1"/>
    </source>
</evidence>
<sequence>MDKDYYSKSKEGETQGTISVSPMSTITTSDSTKIFRLSNTLLNPTTESLKHIMKRSLGYWPSSPTQHQINKSNCQLHYWATGKRKYCSVAYCKDCKVSLCTDQCFEVSHSM</sequence>
<dbReference type="EMBL" id="HBHI01006055">
    <property type="protein sequence ID" value="CAD9659256.1"/>
    <property type="molecule type" value="Transcribed_RNA"/>
</dbReference>
<evidence type="ECO:0000256" key="1">
    <source>
        <dbReference type="SAM" id="MobiDB-lite"/>
    </source>
</evidence>